<dbReference type="Gene3D" id="3.40.50.300">
    <property type="entry name" value="P-loop containing nucleotide triphosphate hydrolases"/>
    <property type="match status" value="1"/>
</dbReference>
<evidence type="ECO:0000256" key="4">
    <source>
        <dbReference type="ARBA" id="ARBA00022741"/>
    </source>
</evidence>
<feature type="compositionally biased region" description="Low complexity" evidence="6">
    <location>
        <begin position="496"/>
        <end position="513"/>
    </location>
</feature>
<evidence type="ECO:0000259" key="7">
    <source>
        <dbReference type="PROSITE" id="PS51206"/>
    </source>
</evidence>
<gene>
    <name evidence="8" type="ORF">PLC_NS1</name>
</gene>
<protein>
    <submittedName>
        <fullName evidence="8">NS1 protein</fullName>
    </submittedName>
</protein>
<sequence length="659" mass="73820">MASTGTDYGVCLWVGSTGTSRDLNPEQTQALLINKDAWTPSEAPIMHRNLALLDMKQHQCCIIQINDANGEPLTAPLIYALVLNELTTINAWVCTGEYNSQQIFHVHAMVQTSARSDSLRRSFNTAMINLTCSDNFRSQFGQQITIECLKLERCHKPSSMLAYIMKHPTWLCANADRYLQLCFDADFYNLPDRFRPKAEEITAPEMNPMTQEIIDAIISGGCKTFEEVIRTNPGLVAKYLHRSNIQTVIANCLLFVRATGETWSLNTFSKFDINPEGIHQVLLFQGIQPSIFDPIFHAWITKQDPKRNTICIHGPSNSGKSAFISGLKQCCPWGEIVNSNTFAFEGLVDCCMGVWEEPLCSPELAEKAKQVLEGMVCSIPIKFKRPHKLPRTPIIITTNHPLWRFCTAEEEMFRNRMWIFEFYYTMIDQQFIYRTSEPSCECRYCSASRSRAASLSEPESSSMQGGEQSIPPGEEPIRSSSPIDVGSGSMCGTGEGTSRSDSSSRRCSSSSTSEQRPDSTGPSISSSSSIIRFLGHSSNQPSNPRIGICDTGSTSTKHVESTIHPRRDGNDSDGTRKSGGKHKFKRDRGGNGADIRKHARIPVLVGMGETETQTQTIPVQTKKRRLDRPMDALKTNIPMFIPDKQNWQEYLNYLAHWYG</sequence>
<accession>A0A5C0PXG6</accession>
<dbReference type="InterPro" id="IPR001257">
    <property type="entry name" value="Parvovirus_NS1_helicase"/>
</dbReference>
<comment type="subcellular location">
    <subcellularLocation>
        <location evidence="1">Host nucleus</location>
    </subcellularLocation>
</comment>
<evidence type="ECO:0000256" key="1">
    <source>
        <dbReference type="ARBA" id="ARBA00004147"/>
    </source>
</evidence>
<evidence type="ECO:0000313" key="9">
    <source>
        <dbReference type="Proteomes" id="UP000680327"/>
    </source>
</evidence>
<keyword evidence="3" id="KW-0235">DNA replication</keyword>
<dbReference type="GO" id="GO:0019079">
    <property type="term" value="P:viral genome replication"/>
    <property type="evidence" value="ECO:0007669"/>
    <property type="project" value="InterPro"/>
</dbReference>
<evidence type="ECO:0000256" key="5">
    <source>
        <dbReference type="ARBA" id="ARBA00022840"/>
    </source>
</evidence>
<proteinExistence type="predicted"/>
<dbReference type="Pfam" id="PF01057">
    <property type="entry name" value="Parvo_NS1"/>
    <property type="match status" value="1"/>
</dbReference>
<evidence type="ECO:0000256" key="3">
    <source>
        <dbReference type="ARBA" id="ARBA00022705"/>
    </source>
</evidence>
<dbReference type="GO" id="GO:0006260">
    <property type="term" value="P:DNA replication"/>
    <property type="evidence" value="ECO:0007669"/>
    <property type="project" value="UniProtKB-KW"/>
</dbReference>
<evidence type="ECO:0000256" key="2">
    <source>
        <dbReference type="ARBA" id="ARBA00022562"/>
    </source>
</evidence>
<dbReference type="InterPro" id="IPR027417">
    <property type="entry name" value="P-loop_NTPase"/>
</dbReference>
<dbReference type="GO" id="GO:0005524">
    <property type="term" value="F:ATP binding"/>
    <property type="evidence" value="ECO:0007669"/>
    <property type="project" value="UniProtKB-KW"/>
</dbReference>
<dbReference type="GO" id="GO:0042025">
    <property type="term" value="C:host cell nucleus"/>
    <property type="evidence" value="ECO:0007669"/>
    <property type="project" value="UniProtKB-SubCell"/>
</dbReference>
<dbReference type="PROSITE" id="PS51206">
    <property type="entry name" value="SF3_HELICASE_1"/>
    <property type="match status" value="1"/>
</dbReference>
<evidence type="ECO:0000313" key="8">
    <source>
        <dbReference type="EMBL" id="QEJ80805.1"/>
    </source>
</evidence>
<dbReference type="InterPro" id="IPR014015">
    <property type="entry name" value="Helicase_SF3_DNA-vir"/>
</dbReference>
<keyword evidence="2" id="KW-1048">Host nucleus</keyword>
<feature type="region of interest" description="Disordered" evidence="6">
    <location>
        <begin position="455"/>
        <end position="596"/>
    </location>
</feature>
<feature type="compositionally biased region" description="Basic and acidic residues" evidence="6">
    <location>
        <begin position="557"/>
        <end position="576"/>
    </location>
</feature>
<keyword evidence="5" id="KW-0067">ATP-binding</keyword>
<organism evidence="8 9">
    <name type="scientific">Psittacara leucophthalmus chapparvovirus</name>
    <dbReference type="NCBI Taxonomy" id="2604335"/>
    <lineage>
        <taxon>Viruses</taxon>
        <taxon>Monodnaviria</taxon>
        <taxon>Shotokuvirae</taxon>
        <taxon>Cossaviricota</taxon>
        <taxon>Quintoviricetes</taxon>
        <taxon>Piccovirales</taxon>
        <taxon>Parvoviridae</taxon>
        <taxon>Hamaparvovirinae</taxon>
        <taxon>Chaphamaparvovirus</taxon>
        <taxon>Chaphamaparvovirus psittacine1</taxon>
    </lineage>
</organism>
<dbReference type="Proteomes" id="UP000680327">
    <property type="component" value="Segment"/>
</dbReference>
<dbReference type="SUPFAM" id="SSF52540">
    <property type="entry name" value="P-loop containing nucleoside triphosphate hydrolases"/>
    <property type="match status" value="1"/>
</dbReference>
<keyword evidence="4" id="KW-0547">Nucleotide-binding</keyword>
<reference evidence="8 9" key="1">
    <citation type="journal article" date="2019" name="Viruses">
        <title>Faecal Virome Analysis of Wild Animals from Brazil.</title>
        <authorList>
            <person name="Duarte M.A."/>
            <person name="Silva J.M.F."/>
            <person name="Brito C.R."/>
            <person name="Teixeira D.S."/>
            <person name="Melo F.L."/>
            <person name="Ribeiro B.M."/>
            <person name="Nagata T."/>
            <person name="Campos F.S."/>
        </authorList>
    </citation>
    <scope>NUCLEOTIDE SEQUENCE [LARGE SCALE GENOMIC DNA]</scope>
    <source>
        <strain evidence="8">BR_DF11</strain>
    </source>
</reference>
<feature type="domain" description="SF3 helicase" evidence="7">
    <location>
        <begin position="273"/>
        <end position="435"/>
    </location>
</feature>
<keyword evidence="9" id="KW-1185">Reference proteome</keyword>
<name>A0A5C0PXG6_9VIRU</name>
<dbReference type="EMBL" id="MN175613">
    <property type="protein sequence ID" value="QEJ80805.1"/>
    <property type="molecule type" value="Genomic_DNA"/>
</dbReference>
<evidence type="ECO:0000256" key="6">
    <source>
        <dbReference type="SAM" id="MobiDB-lite"/>
    </source>
</evidence>